<dbReference type="GO" id="GO:0015344">
    <property type="term" value="F:siderophore uptake transmembrane transporter activity"/>
    <property type="evidence" value="ECO:0007669"/>
    <property type="project" value="TreeGrafter"/>
</dbReference>
<evidence type="ECO:0000313" key="14">
    <source>
        <dbReference type="EMBL" id="PRY48043.1"/>
    </source>
</evidence>
<dbReference type="Pfam" id="PF07715">
    <property type="entry name" value="Plug"/>
    <property type="match status" value="1"/>
</dbReference>
<evidence type="ECO:0000256" key="1">
    <source>
        <dbReference type="ARBA" id="ARBA00004571"/>
    </source>
</evidence>
<proteinExistence type="inferred from homology"/>
<keyword evidence="4 10" id="KW-0812">Transmembrane</keyword>
<gene>
    <name evidence="14" type="ORF">B0I27_11731</name>
</gene>
<comment type="similarity">
    <text evidence="10 11">Belongs to the TonB-dependent receptor family.</text>
</comment>
<dbReference type="RefSeq" id="WP_106295686.1">
    <property type="nucleotide sequence ID" value="NZ_PVTH01000017.1"/>
</dbReference>
<reference evidence="14 15" key="1">
    <citation type="submission" date="2018-03" db="EMBL/GenBank/DDBJ databases">
        <title>Genomic Encyclopedia of Type Strains, Phase III (KMG-III): the genomes of soil and plant-associated and newly described type strains.</title>
        <authorList>
            <person name="Whitman W."/>
        </authorList>
    </citation>
    <scope>NUCLEOTIDE SEQUENCE [LARGE SCALE GENOMIC DNA]</scope>
    <source>
        <strain evidence="14 15">CGMCC 1.9313</strain>
    </source>
</reference>
<dbReference type="InterPro" id="IPR036942">
    <property type="entry name" value="Beta-barrel_TonB_sf"/>
</dbReference>
<comment type="caution">
    <text evidence="14">The sequence shown here is derived from an EMBL/GenBank/DDBJ whole genome shotgun (WGS) entry which is preliminary data.</text>
</comment>
<feature type="domain" description="TonB-dependent receptor plug" evidence="13">
    <location>
        <begin position="46"/>
        <end position="135"/>
    </location>
</feature>
<keyword evidence="9 10" id="KW-0998">Cell outer membrane</keyword>
<organism evidence="14 15">
    <name type="scientific">Arcticibacter pallidicorallinus</name>
    <dbReference type="NCBI Taxonomy" id="1259464"/>
    <lineage>
        <taxon>Bacteria</taxon>
        <taxon>Pseudomonadati</taxon>
        <taxon>Bacteroidota</taxon>
        <taxon>Sphingobacteriia</taxon>
        <taxon>Sphingobacteriales</taxon>
        <taxon>Sphingobacteriaceae</taxon>
        <taxon>Arcticibacter</taxon>
    </lineage>
</organism>
<evidence type="ECO:0000256" key="10">
    <source>
        <dbReference type="PROSITE-ProRule" id="PRU01360"/>
    </source>
</evidence>
<evidence type="ECO:0000256" key="2">
    <source>
        <dbReference type="ARBA" id="ARBA00022448"/>
    </source>
</evidence>
<evidence type="ECO:0000256" key="11">
    <source>
        <dbReference type="RuleBase" id="RU003357"/>
    </source>
</evidence>
<evidence type="ECO:0000259" key="13">
    <source>
        <dbReference type="Pfam" id="PF07715"/>
    </source>
</evidence>
<dbReference type="Pfam" id="PF00593">
    <property type="entry name" value="TonB_dep_Rec_b-barrel"/>
    <property type="match status" value="1"/>
</dbReference>
<evidence type="ECO:0000256" key="6">
    <source>
        <dbReference type="ARBA" id="ARBA00023077"/>
    </source>
</evidence>
<evidence type="ECO:0000256" key="7">
    <source>
        <dbReference type="ARBA" id="ARBA00023136"/>
    </source>
</evidence>
<dbReference type="Gene3D" id="2.40.170.20">
    <property type="entry name" value="TonB-dependent receptor, beta-barrel domain"/>
    <property type="match status" value="1"/>
</dbReference>
<dbReference type="PANTHER" id="PTHR30069">
    <property type="entry name" value="TONB-DEPENDENT OUTER MEMBRANE RECEPTOR"/>
    <property type="match status" value="1"/>
</dbReference>
<keyword evidence="3 10" id="KW-1134">Transmembrane beta strand</keyword>
<keyword evidence="7 10" id="KW-0472">Membrane</keyword>
<dbReference type="Proteomes" id="UP000238034">
    <property type="component" value="Unassembled WGS sequence"/>
</dbReference>
<dbReference type="Gene3D" id="2.170.130.10">
    <property type="entry name" value="TonB-dependent receptor, plug domain"/>
    <property type="match status" value="1"/>
</dbReference>
<sequence length="660" mass="74814">MEKRLLSLVFTLFVSAGLFGQADTSNVLKEVSVRFVLPQNVHSLNPAQQISARDFKSLAAYNVADAIRNFSGVNIKDYGGIGGLKTVSVRSLGANHTGVQLDGVQTSDAQNGQIDLGKINLDNVASITLYNGHSAELLQPARAYSSASMLVIKSLAPQFADDKKQRVKLGFKTGSFGLLHPNILWQRQISKRSYLNVNSSWQKSHGRYKYKVDGDGSDTLATRTNAQLSTMQSDAAWYWNGADSNRLQFRINYSQSSRGLPGAVVYYNPYSNQHLWNRDLFLQSSYQHHFPNKLQFLVNAKFAHNYLRYTDPDYLNQAGILDQRFKQTELYESVALSYPISGIWELSLASDLTYNKLDMDLYNYAYPSRLTAFSALTSKFLFNRLSIHATLLNTTITEWVEKGTASPSKSIWSPTISATYKPFDQTDLQFRLFYKDIFRNPTFNDLYYTRSGRRDLKPEYAEQYNAGLTYSKTFNTFVYFLSLTADAYYNNVKDKIIAIPNKDLFTWTMMNLGKVDIRGLDLGIKTKSALGRQLDFSLSGNYTYQQAIDVTDPKSSVYLHQIPYTPKHTVAINAGISSKRSGVYYNHILSTSRYYLSENLPQYYVPGFSVSDLSLSHQLETKYPISFTAEVNNLFNQSYAFIRSFPMPGRSLRLSFQITI</sequence>
<accession>A0A2T0TQZ2</accession>
<dbReference type="InterPro" id="IPR037066">
    <property type="entry name" value="Plug_dom_sf"/>
</dbReference>
<dbReference type="GO" id="GO:0009279">
    <property type="term" value="C:cell outer membrane"/>
    <property type="evidence" value="ECO:0007669"/>
    <property type="project" value="UniProtKB-SubCell"/>
</dbReference>
<keyword evidence="6 11" id="KW-0798">TonB box</keyword>
<comment type="subcellular location">
    <subcellularLocation>
        <location evidence="1 10">Cell outer membrane</location>
        <topology evidence="1 10">Multi-pass membrane protein</topology>
    </subcellularLocation>
</comment>
<dbReference type="InterPro" id="IPR039426">
    <property type="entry name" value="TonB-dep_rcpt-like"/>
</dbReference>
<keyword evidence="5" id="KW-0732">Signal</keyword>
<dbReference type="AlphaFoldDB" id="A0A2T0TQZ2"/>
<evidence type="ECO:0000313" key="15">
    <source>
        <dbReference type="Proteomes" id="UP000238034"/>
    </source>
</evidence>
<dbReference type="SUPFAM" id="SSF56935">
    <property type="entry name" value="Porins"/>
    <property type="match status" value="1"/>
</dbReference>
<dbReference type="PANTHER" id="PTHR30069:SF29">
    <property type="entry name" value="HEMOGLOBIN AND HEMOGLOBIN-HAPTOGLOBIN-BINDING PROTEIN 1-RELATED"/>
    <property type="match status" value="1"/>
</dbReference>
<evidence type="ECO:0000256" key="9">
    <source>
        <dbReference type="ARBA" id="ARBA00023237"/>
    </source>
</evidence>
<evidence type="ECO:0000256" key="4">
    <source>
        <dbReference type="ARBA" id="ARBA00022692"/>
    </source>
</evidence>
<dbReference type="InterPro" id="IPR000531">
    <property type="entry name" value="Beta-barrel_TonB"/>
</dbReference>
<name>A0A2T0TQZ2_9SPHI</name>
<dbReference type="InterPro" id="IPR012910">
    <property type="entry name" value="Plug_dom"/>
</dbReference>
<dbReference type="GO" id="GO:0044718">
    <property type="term" value="P:siderophore transmembrane transport"/>
    <property type="evidence" value="ECO:0007669"/>
    <property type="project" value="TreeGrafter"/>
</dbReference>
<keyword evidence="8 14" id="KW-0675">Receptor</keyword>
<keyword evidence="15" id="KW-1185">Reference proteome</keyword>
<dbReference type="EMBL" id="PVTH01000017">
    <property type="protein sequence ID" value="PRY48043.1"/>
    <property type="molecule type" value="Genomic_DNA"/>
</dbReference>
<keyword evidence="2 10" id="KW-0813">Transport</keyword>
<evidence type="ECO:0000256" key="8">
    <source>
        <dbReference type="ARBA" id="ARBA00023170"/>
    </source>
</evidence>
<evidence type="ECO:0000256" key="5">
    <source>
        <dbReference type="ARBA" id="ARBA00022729"/>
    </source>
</evidence>
<evidence type="ECO:0000259" key="12">
    <source>
        <dbReference type="Pfam" id="PF00593"/>
    </source>
</evidence>
<dbReference type="PROSITE" id="PS52016">
    <property type="entry name" value="TONB_DEPENDENT_REC_3"/>
    <property type="match status" value="1"/>
</dbReference>
<evidence type="ECO:0000256" key="3">
    <source>
        <dbReference type="ARBA" id="ARBA00022452"/>
    </source>
</evidence>
<protein>
    <submittedName>
        <fullName evidence="14">TonB-dependent receptor-like protein</fullName>
    </submittedName>
</protein>
<dbReference type="OrthoDB" id="9762903at2"/>
<feature type="domain" description="TonB-dependent receptor-like beta-barrel" evidence="12">
    <location>
        <begin position="240"/>
        <end position="634"/>
    </location>
</feature>